<name>A0A540NPY9_MALBA</name>
<dbReference type="Proteomes" id="UP000315295">
    <property type="component" value="Unassembled WGS sequence"/>
</dbReference>
<dbReference type="STRING" id="106549.A0A540NPY9"/>
<reference evidence="2 3" key="1">
    <citation type="journal article" date="2019" name="G3 (Bethesda)">
        <title>Sequencing of a Wild Apple (Malus baccata) Genome Unravels the Differences Between Cultivated and Wild Apple Species Regarding Disease Resistance and Cold Tolerance.</title>
        <authorList>
            <person name="Chen X."/>
        </authorList>
    </citation>
    <scope>NUCLEOTIDE SEQUENCE [LARGE SCALE GENOMIC DNA]</scope>
    <source>
        <strain evidence="3">cv. Shandingzi</strain>
        <tissue evidence="2">Leaves</tissue>
    </source>
</reference>
<protein>
    <submittedName>
        <fullName evidence="2">Uncharacterized protein</fullName>
    </submittedName>
</protein>
<dbReference type="AlphaFoldDB" id="A0A540NPY9"/>
<dbReference type="EMBL" id="VIEB01000013">
    <property type="protein sequence ID" value="TQE13104.1"/>
    <property type="molecule type" value="Genomic_DNA"/>
</dbReference>
<accession>A0A540NPY9</accession>
<feature type="compositionally biased region" description="Pro residues" evidence="1">
    <location>
        <begin position="12"/>
        <end position="29"/>
    </location>
</feature>
<proteinExistence type="predicted"/>
<gene>
    <name evidence="2" type="ORF">C1H46_001188</name>
</gene>
<organism evidence="2 3">
    <name type="scientific">Malus baccata</name>
    <name type="common">Siberian crab apple</name>
    <name type="synonym">Pyrus baccata</name>
    <dbReference type="NCBI Taxonomy" id="106549"/>
    <lineage>
        <taxon>Eukaryota</taxon>
        <taxon>Viridiplantae</taxon>
        <taxon>Streptophyta</taxon>
        <taxon>Embryophyta</taxon>
        <taxon>Tracheophyta</taxon>
        <taxon>Spermatophyta</taxon>
        <taxon>Magnoliopsida</taxon>
        <taxon>eudicotyledons</taxon>
        <taxon>Gunneridae</taxon>
        <taxon>Pentapetalae</taxon>
        <taxon>rosids</taxon>
        <taxon>fabids</taxon>
        <taxon>Rosales</taxon>
        <taxon>Rosaceae</taxon>
        <taxon>Amygdaloideae</taxon>
        <taxon>Maleae</taxon>
        <taxon>Malus</taxon>
    </lineage>
</organism>
<evidence type="ECO:0000313" key="3">
    <source>
        <dbReference type="Proteomes" id="UP000315295"/>
    </source>
</evidence>
<sequence>MAFSTTPKTQMPLPPPPTPPPLPPPPPPADHQTGVEVAVRLCRDAQGYHLPRKTGSGNVSVKNSIISTHLQRFCNALKENGKSKGFEESSITTINALNDTIVNGKKLYVSNFIKKTDKIHSHDKPLCATVCMKNLDPNASEDLLLLLETNSEGRLTSLEPPKWAVLRPIQCSVSPRPPPHPMFTIRQPVNRSISQNDLRHLSSCVGEIVKNRGLMVCITIGSAQSQMLELSEKWQTEATPYDYDNPGAGGGGGGDLLDAVVGNALALALVPVPVPAPAPPHQVVDGGAIIPVVGDGDGGGGPGAGGGVLPRDPVLSVYGSMLGWQNPFNFNSRFQFSLNLDIVHGVHEVEHFITGAYTSLFLNAGFLVPDRFICTYWLDFGEGGGQVMASEQAMALTWQQFYESADCVLALPHMDGKFVNLSRVLEGGIWAYRGTVNIRAYGNVLDMEADMVALVYPGFAEYPAHTFQYWVDGIYMTTQQILGLQWNVIDRYLTAVDCWDFSARQAAVMGAVAAEMPQDEIGSDMMEIPPELVNE</sequence>
<evidence type="ECO:0000256" key="1">
    <source>
        <dbReference type="SAM" id="MobiDB-lite"/>
    </source>
</evidence>
<comment type="caution">
    <text evidence="2">The sequence shown here is derived from an EMBL/GenBank/DDBJ whole genome shotgun (WGS) entry which is preliminary data.</text>
</comment>
<keyword evidence="3" id="KW-1185">Reference proteome</keyword>
<feature type="region of interest" description="Disordered" evidence="1">
    <location>
        <begin position="1"/>
        <end position="32"/>
    </location>
</feature>
<evidence type="ECO:0000313" key="2">
    <source>
        <dbReference type="EMBL" id="TQE13104.1"/>
    </source>
</evidence>